<protein>
    <recommendedName>
        <fullName evidence="3">DUF3243 domain-containing protein</fullName>
    </recommendedName>
</protein>
<evidence type="ECO:0000313" key="2">
    <source>
        <dbReference type="Proteomes" id="UP000637720"/>
    </source>
</evidence>
<dbReference type="RefSeq" id="WP_054671583.1">
    <property type="nucleotide sequence ID" value="NZ_BMOF01000032.1"/>
</dbReference>
<gene>
    <name evidence="1" type="ORF">GCM10007043_15950</name>
</gene>
<accession>A0A8J3BDJ2</accession>
<sequence length="82" mass="9487">MSVLDSFDQWKQFLAQRVEQAQKMGMSTDAISNVAYYIGDYLANEVDPKNREERLLKELWEAGTEEEQKTLANLMVKMVSKP</sequence>
<evidence type="ECO:0008006" key="3">
    <source>
        <dbReference type="Google" id="ProtNLM"/>
    </source>
</evidence>
<dbReference type="Gene3D" id="1.10.760.20">
    <property type="entry name" value="Protein of unknown function DUF3243"/>
    <property type="match status" value="1"/>
</dbReference>
<evidence type="ECO:0000313" key="1">
    <source>
        <dbReference type="EMBL" id="GGK02695.1"/>
    </source>
</evidence>
<dbReference type="InterPro" id="IPR021637">
    <property type="entry name" value="DUF3243"/>
</dbReference>
<name>A0A8J3BDJ2_9BACI</name>
<keyword evidence="2" id="KW-1185">Reference proteome</keyword>
<dbReference type="InterPro" id="IPR024702">
    <property type="entry name" value="Uncharacterised_YmfJ"/>
</dbReference>
<organism evidence="1 2">
    <name type="scientific">Calditerricola satsumensis</name>
    <dbReference type="NCBI Taxonomy" id="373054"/>
    <lineage>
        <taxon>Bacteria</taxon>
        <taxon>Bacillati</taxon>
        <taxon>Bacillota</taxon>
        <taxon>Bacilli</taxon>
        <taxon>Bacillales</taxon>
        <taxon>Bacillaceae</taxon>
        <taxon>Calditerricola</taxon>
    </lineage>
</organism>
<dbReference type="AlphaFoldDB" id="A0A8J3BDJ2"/>
<proteinExistence type="predicted"/>
<dbReference type="PIRSF" id="PIRSF004764">
    <property type="entry name" value="YmfJ"/>
    <property type="match status" value="1"/>
</dbReference>
<reference evidence="1" key="2">
    <citation type="submission" date="2020-09" db="EMBL/GenBank/DDBJ databases">
        <authorList>
            <person name="Sun Q."/>
            <person name="Ohkuma M."/>
        </authorList>
    </citation>
    <scope>NUCLEOTIDE SEQUENCE</scope>
    <source>
        <strain evidence="1">JCM 14719</strain>
    </source>
</reference>
<dbReference type="Pfam" id="PF11588">
    <property type="entry name" value="DUF3243"/>
    <property type="match status" value="1"/>
</dbReference>
<dbReference type="InterPro" id="IPR038292">
    <property type="entry name" value="YmfJ/YflH_sf"/>
</dbReference>
<comment type="caution">
    <text evidence="1">The sequence shown here is derived from an EMBL/GenBank/DDBJ whole genome shotgun (WGS) entry which is preliminary data.</text>
</comment>
<dbReference type="EMBL" id="BMOF01000032">
    <property type="protein sequence ID" value="GGK02695.1"/>
    <property type="molecule type" value="Genomic_DNA"/>
</dbReference>
<dbReference type="Proteomes" id="UP000637720">
    <property type="component" value="Unassembled WGS sequence"/>
</dbReference>
<reference evidence="1" key="1">
    <citation type="journal article" date="2014" name="Int. J. Syst. Evol. Microbiol.">
        <title>Complete genome sequence of Corynebacterium casei LMG S-19264T (=DSM 44701T), isolated from a smear-ripened cheese.</title>
        <authorList>
            <consortium name="US DOE Joint Genome Institute (JGI-PGF)"/>
            <person name="Walter F."/>
            <person name="Albersmeier A."/>
            <person name="Kalinowski J."/>
            <person name="Ruckert C."/>
        </authorList>
    </citation>
    <scope>NUCLEOTIDE SEQUENCE</scope>
    <source>
        <strain evidence="1">JCM 14719</strain>
    </source>
</reference>